<proteinExistence type="predicted"/>
<evidence type="ECO:0000313" key="1">
    <source>
        <dbReference type="EMBL" id="RRT33533.1"/>
    </source>
</evidence>
<reference evidence="1 2" key="1">
    <citation type="journal article" date="2014" name="Agronomy (Basel)">
        <title>A Draft Genome Sequence for Ensete ventricosum, the Drought-Tolerant Tree Against Hunger.</title>
        <authorList>
            <person name="Harrison J."/>
            <person name="Moore K.A."/>
            <person name="Paszkiewicz K."/>
            <person name="Jones T."/>
            <person name="Grant M."/>
            <person name="Ambacheew D."/>
            <person name="Muzemil S."/>
            <person name="Studholme D.J."/>
        </authorList>
    </citation>
    <scope>NUCLEOTIDE SEQUENCE [LARGE SCALE GENOMIC DNA]</scope>
</reference>
<dbReference type="EMBL" id="AMZH03028771">
    <property type="protein sequence ID" value="RRT33533.1"/>
    <property type="molecule type" value="Genomic_DNA"/>
</dbReference>
<evidence type="ECO:0000313" key="2">
    <source>
        <dbReference type="Proteomes" id="UP000287651"/>
    </source>
</evidence>
<name>A0A426X244_ENSVE</name>
<comment type="caution">
    <text evidence="1">The sequence shown here is derived from an EMBL/GenBank/DDBJ whole genome shotgun (WGS) entry which is preliminary data.</text>
</comment>
<organism evidence="1 2">
    <name type="scientific">Ensete ventricosum</name>
    <name type="common">Abyssinian banana</name>
    <name type="synonym">Musa ensete</name>
    <dbReference type="NCBI Taxonomy" id="4639"/>
    <lineage>
        <taxon>Eukaryota</taxon>
        <taxon>Viridiplantae</taxon>
        <taxon>Streptophyta</taxon>
        <taxon>Embryophyta</taxon>
        <taxon>Tracheophyta</taxon>
        <taxon>Spermatophyta</taxon>
        <taxon>Magnoliopsida</taxon>
        <taxon>Liliopsida</taxon>
        <taxon>Zingiberales</taxon>
        <taxon>Musaceae</taxon>
        <taxon>Ensete</taxon>
    </lineage>
</organism>
<dbReference type="AlphaFoldDB" id="A0A426X244"/>
<sequence length="86" mass="9730">MPRVEFQSVFLALSMKFKILAIPDVLDHGKSYEHGFKKKRNGHKLSRSCEQNRVSIGFLCTSRVSISFTCTISEIQNTGHSRCISP</sequence>
<gene>
    <name evidence="1" type="ORF">B296_00035084</name>
</gene>
<dbReference type="Proteomes" id="UP000287651">
    <property type="component" value="Unassembled WGS sequence"/>
</dbReference>
<accession>A0A426X244</accession>
<protein>
    <submittedName>
        <fullName evidence="1">Uncharacterized protein</fullName>
    </submittedName>
</protein>